<evidence type="ECO:0000313" key="1">
    <source>
        <dbReference type="EMBL" id="MQM18831.1"/>
    </source>
</evidence>
<dbReference type="Proteomes" id="UP000652761">
    <property type="component" value="Unassembled WGS sequence"/>
</dbReference>
<protein>
    <submittedName>
        <fullName evidence="1">Uncharacterized protein</fullName>
    </submittedName>
</protein>
<accession>A0A843XHZ9</accession>
<evidence type="ECO:0000313" key="2">
    <source>
        <dbReference type="Proteomes" id="UP000652761"/>
    </source>
</evidence>
<dbReference type="EMBL" id="NMUH01008471">
    <property type="protein sequence ID" value="MQM18831.1"/>
    <property type="molecule type" value="Genomic_DNA"/>
</dbReference>
<keyword evidence="2" id="KW-1185">Reference proteome</keyword>
<dbReference type="AlphaFoldDB" id="A0A843XHZ9"/>
<gene>
    <name evidence="1" type="ORF">Taro_051827</name>
</gene>
<reference evidence="1" key="1">
    <citation type="submission" date="2017-07" db="EMBL/GenBank/DDBJ databases">
        <title>Taro Niue Genome Assembly and Annotation.</title>
        <authorList>
            <person name="Atibalentja N."/>
            <person name="Keating K."/>
            <person name="Fields C.J."/>
        </authorList>
    </citation>
    <scope>NUCLEOTIDE SEQUENCE</scope>
    <source>
        <strain evidence="1">Niue_2</strain>
        <tissue evidence="1">Leaf</tissue>
    </source>
</reference>
<proteinExistence type="predicted"/>
<organism evidence="1 2">
    <name type="scientific">Colocasia esculenta</name>
    <name type="common">Wild taro</name>
    <name type="synonym">Arum esculentum</name>
    <dbReference type="NCBI Taxonomy" id="4460"/>
    <lineage>
        <taxon>Eukaryota</taxon>
        <taxon>Viridiplantae</taxon>
        <taxon>Streptophyta</taxon>
        <taxon>Embryophyta</taxon>
        <taxon>Tracheophyta</taxon>
        <taxon>Spermatophyta</taxon>
        <taxon>Magnoliopsida</taxon>
        <taxon>Liliopsida</taxon>
        <taxon>Araceae</taxon>
        <taxon>Aroideae</taxon>
        <taxon>Colocasieae</taxon>
        <taxon>Colocasia</taxon>
    </lineage>
</organism>
<sequence>MGRPLGLLEAFLEAMVAGDLKEKAGARRNPVLIPTRICNDLHLSPFKIITKGVKPNPSRSWK</sequence>
<name>A0A843XHZ9_COLES</name>
<comment type="caution">
    <text evidence="1">The sequence shown here is derived from an EMBL/GenBank/DDBJ whole genome shotgun (WGS) entry which is preliminary data.</text>
</comment>